<feature type="transmembrane region" description="Helical" evidence="1">
    <location>
        <begin position="488"/>
        <end position="514"/>
    </location>
</feature>
<protein>
    <submittedName>
        <fullName evidence="4">Aste57867_18823 protein</fullName>
    </submittedName>
</protein>
<accession>A0A485LBY9</accession>
<reference evidence="3" key="2">
    <citation type="submission" date="2019-06" db="EMBL/GenBank/DDBJ databases">
        <title>Genomics analysis of Aphanomyces spp. identifies a new class of oomycete effector associated with host adaptation.</title>
        <authorList>
            <person name="Gaulin E."/>
        </authorList>
    </citation>
    <scope>NUCLEOTIDE SEQUENCE</scope>
    <source>
        <strain evidence="3">CBS 578.67</strain>
    </source>
</reference>
<keyword evidence="1" id="KW-0472">Membrane</keyword>
<evidence type="ECO:0000313" key="5">
    <source>
        <dbReference type="Proteomes" id="UP000332933"/>
    </source>
</evidence>
<evidence type="ECO:0000256" key="2">
    <source>
        <dbReference type="SAM" id="SignalP"/>
    </source>
</evidence>
<keyword evidence="1" id="KW-1133">Transmembrane helix</keyword>
<dbReference type="GO" id="GO:0016020">
    <property type="term" value="C:membrane"/>
    <property type="evidence" value="ECO:0007669"/>
    <property type="project" value="TreeGrafter"/>
</dbReference>
<proteinExistence type="predicted"/>
<dbReference type="OrthoDB" id="193965at2759"/>
<evidence type="ECO:0000256" key="1">
    <source>
        <dbReference type="SAM" id="Phobius"/>
    </source>
</evidence>
<dbReference type="PANTHER" id="PTHR31414">
    <property type="entry name" value="TRANSMEMBRANE PROTEIN DDB_G0292058"/>
    <property type="match status" value="1"/>
</dbReference>
<feature type="chain" id="PRO_5036116431" evidence="2">
    <location>
        <begin position="17"/>
        <end position="823"/>
    </location>
</feature>
<keyword evidence="5" id="KW-1185">Reference proteome</keyword>
<feature type="transmembrane region" description="Helical" evidence="1">
    <location>
        <begin position="248"/>
        <end position="271"/>
    </location>
</feature>
<keyword evidence="1" id="KW-0812">Transmembrane</keyword>
<dbReference type="EMBL" id="VJMH01006414">
    <property type="protein sequence ID" value="KAF0689755.1"/>
    <property type="molecule type" value="Genomic_DNA"/>
</dbReference>
<dbReference type="InterPro" id="IPR040283">
    <property type="entry name" value="DDB_G0292058-like"/>
</dbReference>
<dbReference type="EMBL" id="CAADRA010006435">
    <property type="protein sequence ID" value="VFT95557.1"/>
    <property type="molecule type" value="Genomic_DNA"/>
</dbReference>
<feature type="transmembrane region" description="Helical" evidence="1">
    <location>
        <begin position="452"/>
        <end position="476"/>
    </location>
</feature>
<evidence type="ECO:0000313" key="3">
    <source>
        <dbReference type="EMBL" id="KAF0689755.1"/>
    </source>
</evidence>
<dbReference type="AlphaFoldDB" id="A0A485LBY9"/>
<feature type="transmembrane region" description="Helical" evidence="1">
    <location>
        <begin position="780"/>
        <end position="805"/>
    </location>
</feature>
<keyword evidence="2" id="KW-0732">Signal</keyword>
<feature type="signal peptide" evidence="2">
    <location>
        <begin position="1"/>
        <end position="16"/>
    </location>
</feature>
<feature type="transmembrane region" description="Helical" evidence="1">
    <location>
        <begin position="208"/>
        <end position="228"/>
    </location>
</feature>
<dbReference type="Proteomes" id="UP000332933">
    <property type="component" value="Unassembled WGS sequence"/>
</dbReference>
<reference evidence="4 5" key="1">
    <citation type="submission" date="2019-03" db="EMBL/GenBank/DDBJ databases">
        <authorList>
            <person name="Gaulin E."/>
            <person name="Dumas B."/>
        </authorList>
    </citation>
    <scope>NUCLEOTIDE SEQUENCE [LARGE SCALE GENOMIC DNA]</scope>
    <source>
        <strain evidence="4">CBS 568.67</strain>
    </source>
</reference>
<gene>
    <name evidence="4" type="primary">Aste57867_18823</name>
    <name evidence="3" type="ORF">As57867_018759</name>
    <name evidence="4" type="ORF">ASTE57867_18823</name>
</gene>
<sequence>MLRTLSLCCGAVLVVAGTTPSDPPPPPLLRRLDSNAPGTSNSTVNTAKQFSQNALKFLTNLRGGTTEFYQHLITTVQIQMCDQKVNSDGHAAAAEANQLFTGADTELKPYYRFVLPTSTYALKDEASNCVQVANPQGIVATMYGNGYCEVMPNCYWADIDATALTDRAPIYSTLQTVQPPTGVYRLADAKAFLTTYAKGFGATVVPSLILLVLSVLSIILFIICRCCCNKCGGRSGKPGGYDCMQKFLPILFYLIFAIAILVMAALSYVYYNIITTSVGNIFKDIQSFIDQTTAWIATLLAPLVHIGDNVVSSSNTITTQLNGSGFIETGLTGITDKLTAFSQQTANVALPRGCVMGTDAICIPCQVCTNINSQVNSVNTAISTAAGPGVASLQTTRSQISTLLLGSSNTIKGVVENAVSAQSSLDSTLQNLTQPVRDIQKTWNSNTAATQYGIVVLFALSIVVLALGLLGILFGLTPLRVLVVVMHLAYIIGFISIIITFLLSAVFIAVSVLLGDVCQVSYVIQSNWTIALGSTGKIVDTCFKPNATLVDALNLTSKFAFATGINFPTINLATMLNFAAFDSFSSTIGGTTTSTFTFDPSMIQSGVTALNTETGLNQSPCVVPDGHYTVANIQTPWKDNGTPLAPPNAVTYIKDRYTPFDNSCNAVAGLHCMPTVPQCHFSNFVDEIWHNVSAFSKVQSQSGQFITDMTTSMSSLQTYVTTWKANITRLTNTLTGIGDDLKGSLINDVDLIESRMTCAFVGDVYNELSNEFCGNMVPSFLMISIFLFLMGVFLIPVNITLIIMVKRLRHKYTSGADEETKFK</sequence>
<dbReference type="PANTHER" id="PTHR31414:SF18">
    <property type="entry name" value="TRANSMEMBRANE PROTEIN-RELATED"/>
    <property type="match status" value="1"/>
</dbReference>
<organism evidence="4 5">
    <name type="scientific">Aphanomyces stellatus</name>
    <dbReference type="NCBI Taxonomy" id="120398"/>
    <lineage>
        <taxon>Eukaryota</taxon>
        <taxon>Sar</taxon>
        <taxon>Stramenopiles</taxon>
        <taxon>Oomycota</taxon>
        <taxon>Saprolegniomycetes</taxon>
        <taxon>Saprolegniales</taxon>
        <taxon>Verrucalvaceae</taxon>
        <taxon>Aphanomyces</taxon>
    </lineage>
</organism>
<evidence type="ECO:0000313" key="4">
    <source>
        <dbReference type="EMBL" id="VFT95557.1"/>
    </source>
</evidence>
<name>A0A485LBY9_9STRA</name>